<sequence>MSNTRHLPFPYFRVNRFLEILEISDCTRDIFTTTPNFLNLVDRESKKKAQEKLFSNDRVETELVMKTHRSPFALFKVAIKWVDNEGYITCIEQDEHIKLLTEQVQQHRKRLAETDLELFLKKEEVENSLKKIVQLSGPLINLSKEVALIPLFGTLNEELISYNRSRLVNSLYNSSIEKIIIDFQAIGKVEAEGISHLSRLIGDFKLMGTDCYLTGVNPVHAVALHKYNAGIEIPADYISNLKEAIEKFFPVC</sequence>
<feature type="domain" description="STAS" evidence="1">
    <location>
        <begin position="136"/>
        <end position="248"/>
    </location>
</feature>
<dbReference type="Gene3D" id="3.30.750.24">
    <property type="entry name" value="STAS domain"/>
    <property type="match status" value="1"/>
</dbReference>
<dbReference type="InterPro" id="IPR051932">
    <property type="entry name" value="Bact_StressResp_Reg"/>
</dbReference>
<keyword evidence="3" id="KW-1185">Reference proteome</keyword>
<dbReference type="InterPro" id="IPR036513">
    <property type="entry name" value="STAS_dom_sf"/>
</dbReference>
<reference evidence="3" key="1">
    <citation type="submission" date="2015-08" db="EMBL/GenBank/DDBJ databases">
        <title>Fjat-14210 dsm16467.</title>
        <authorList>
            <person name="Liu B."/>
            <person name="Wang J."/>
            <person name="Zhu Y."/>
            <person name="Liu G."/>
            <person name="Chen Q."/>
            <person name="Chen Z."/>
            <person name="Lan J."/>
            <person name="Che J."/>
            <person name="Ge C."/>
            <person name="Shi H."/>
            <person name="Pan Z."/>
            <person name="Liu X."/>
        </authorList>
    </citation>
    <scope>NUCLEOTIDE SEQUENCE [LARGE SCALE GENOMIC DNA]</scope>
    <source>
        <strain evidence="3">DSM 16467</strain>
    </source>
</reference>
<dbReference type="Pfam" id="PF01740">
    <property type="entry name" value="STAS"/>
    <property type="match status" value="1"/>
</dbReference>
<dbReference type="Proteomes" id="UP000037558">
    <property type="component" value="Unassembled WGS sequence"/>
</dbReference>
<dbReference type="EMBL" id="LILC01000030">
    <property type="protein sequence ID" value="KOO41111.1"/>
    <property type="molecule type" value="Genomic_DNA"/>
</dbReference>
<protein>
    <recommendedName>
        <fullName evidence="1">STAS domain-containing protein</fullName>
    </recommendedName>
</protein>
<dbReference type="AlphaFoldDB" id="A0A0M0KQJ2"/>
<accession>A0A0M0KQJ2</accession>
<gene>
    <name evidence="2" type="ORF">AMD01_19380</name>
</gene>
<dbReference type="PROSITE" id="PS50801">
    <property type="entry name" value="STAS"/>
    <property type="match status" value="1"/>
</dbReference>
<dbReference type="RefSeq" id="WP_053403094.1">
    <property type="nucleotide sequence ID" value="NZ_CP061868.1"/>
</dbReference>
<proteinExistence type="predicted"/>
<evidence type="ECO:0000313" key="3">
    <source>
        <dbReference type="Proteomes" id="UP000037558"/>
    </source>
</evidence>
<dbReference type="PATRIC" id="fig|284581.3.peg.4260"/>
<dbReference type="CDD" id="cd07041">
    <property type="entry name" value="STAS_RsbR_RsbS_like"/>
    <property type="match status" value="1"/>
</dbReference>
<organism evidence="2 3">
    <name type="scientific">Priestia koreensis</name>
    <dbReference type="NCBI Taxonomy" id="284581"/>
    <lineage>
        <taxon>Bacteria</taxon>
        <taxon>Bacillati</taxon>
        <taxon>Bacillota</taxon>
        <taxon>Bacilli</taxon>
        <taxon>Bacillales</taxon>
        <taxon>Bacillaceae</taxon>
        <taxon>Priestia</taxon>
    </lineage>
</organism>
<dbReference type="InterPro" id="IPR002645">
    <property type="entry name" value="STAS_dom"/>
</dbReference>
<comment type="caution">
    <text evidence="2">The sequence shown here is derived from an EMBL/GenBank/DDBJ whole genome shotgun (WGS) entry which is preliminary data.</text>
</comment>
<dbReference type="STRING" id="284581.AMD01_19380"/>
<dbReference type="SUPFAM" id="SSF52091">
    <property type="entry name" value="SpoIIaa-like"/>
    <property type="match status" value="1"/>
</dbReference>
<dbReference type="PANTHER" id="PTHR33745">
    <property type="entry name" value="RSBT ANTAGONIST PROTEIN RSBS-RELATED"/>
    <property type="match status" value="1"/>
</dbReference>
<name>A0A0M0KQJ2_9BACI</name>
<evidence type="ECO:0000259" key="1">
    <source>
        <dbReference type="PROSITE" id="PS50801"/>
    </source>
</evidence>
<evidence type="ECO:0000313" key="2">
    <source>
        <dbReference type="EMBL" id="KOO41111.1"/>
    </source>
</evidence>